<accession>A0A8J2S743</accession>
<gene>
    <name evidence="1" type="ORF">DGAL_LOCUS17664</name>
</gene>
<sequence length="267" mass="30271">MVKGREILGVFHSYSKWKLKSGALPSKLLGNYVSVLERPRGAAKKYVQSDRFKSPYRNITAKSKAANPKLQLNNQSFLSNNNTNVLIPSHAKKSTSNSIAIHQLHTEKGKVNDMEAAEPVASPCVTTEEMFQEPTIDTLHIPPEKELPSESQLRVEFTPNHMEVDELIGAPGEMTEEMLQENSEQTAQETEIEGYLDPATYTDVIARVKLPSSSWMWQEDKVNKTLVWFSHSFSPDRKIVLKTISVVKISRWQNLLNFFSKCKLYVC</sequence>
<dbReference type="Proteomes" id="UP000789390">
    <property type="component" value="Unassembled WGS sequence"/>
</dbReference>
<name>A0A8J2S743_9CRUS</name>
<keyword evidence="2" id="KW-1185">Reference proteome</keyword>
<dbReference type="PANTHER" id="PTHR33173:SF2">
    <property type="entry name" value="MYND-TYPE DOMAIN-CONTAINING PROTEIN"/>
    <property type="match status" value="1"/>
</dbReference>
<evidence type="ECO:0000313" key="2">
    <source>
        <dbReference type="Proteomes" id="UP000789390"/>
    </source>
</evidence>
<protein>
    <submittedName>
        <fullName evidence="1">Uncharacterized protein</fullName>
    </submittedName>
</protein>
<dbReference type="PANTHER" id="PTHR33173">
    <property type="match status" value="1"/>
</dbReference>
<comment type="caution">
    <text evidence="1">The sequence shown here is derived from an EMBL/GenBank/DDBJ whole genome shotgun (WGS) entry which is preliminary data.</text>
</comment>
<evidence type="ECO:0000313" key="1">
    <source>
        <dbReference type="EMBL" id="CAH0113753.1"/>
    </source>
</evidence>
<dbReference type="AlphaFoldDB" id="A0A8J2S743"/>
<reference evidence="1" key="1">
    <citation type="submission" date="2021-11" db="EMBL/GenBank/DDBJ databases">
        <authorList>
            <person name="Schell T."/>
        </authorList>
    </citation>
    <scope>NUCLEOTIDE SEQUENCE</scope>
    <source>
        <strain evidence="1">M5</strain>
    </source>
</reference>
<proteinExistence type="predicted"/>
<dbReference type="OrthoDB" id="6340656at2759"/>
<dbReference type="EMBL" id="CAKKLH010000346">
    <property type="protein sequence ID" value="CAH0113753.1"/>
    <property type="molecule type" value="Genomic_DNA"/>
</dbReference>
<organism evidence="1 2">
    <name type="scientific">Daphnia galeata</name>
    <dbReference type="NCBI Taxonomy" id="27404"/>
    <lineage>
        <taxon>Eukaryota</taxon>
        <taxon>Metazoa</taxon>
        <taxon>Ecdysozoa</taxon>
        <taxon>Arthropoda</taxon>
        <taxon>Crustacea</taxon>
        <taxon>Branchiopoda</taxon>
        <taxon>Diplostraca</taxon>
        <taxon>Cladocera</taxon>
        <taxon>Anomopoda</taxon>
        <taxon>Daphniidae</taxon>
        <taxon>Daphnia</taxon>
    </lineage>
</organism>